<accession>D5BPZ9</accession>
<comment type="cofactor">
    <cofactor evidence="1">
        <name>Fe cation</name>
        <dbReference type="ChEBI" id="CHEBI:24875"/>
    </cofactor>
</comment>
<dbReference type="PANTHER" id="PTHR43756:SF5">
    <property type="entry name" value="CHOLINE MONOOXYGENASE, CHLOROPLASTIC"/>
    <property type="match status" value="1"/>
</dbReference>
<gene>
    <name evidence="8" type="ordered locus">SAR116_0254</name>
</gene>
<keyword evidence="4 8" id="KW-0560">Oxidoreductase</keyword>
<evidence type="ECO:0000313" key="8">
    <source>
        <dbReference type="EMBL" id="ADE38497.1"/>
    </source>
</evidence>
<name>D5BPZ9_PUNMI</name>
<dbReference type="RefSeq" id="WP_013045127.1">
    <property type="nucleotide sequence ID" value="NC_014010.1"/>
</dbReference>
<evidence type="ECO:0000313" key="9">
    <source>
        <dbReference type="Proteomes" id="UP000007460"/>
    </source>
</evidence>
<evidence type="ECO:0000259" key="7">
    <source>
        <dbReference type="PROSITE" id="PS51296"/>
    </source>
</evidence>
<evidence type="ECO:0000256" key="4">
    <source>
        <dbReference type="ARBA" id="ARBA00023002"/>
    </source>
</evidence>
<keyword evidence="6" id="KW-0411">Iron-sulfur</keyword>
<keyword evidence="2" id="KW-0001">2Fe-2S</keyword>
<dbReference type="Pfam" id="PF00848">
    <property type="entry name" value="Ring_hydroxyl_A"/>
    <property type="match status" value="1"/>
</dbReference>
<evidence type="ECO:0000256" key="2">
    <source>
        <dbReference type="ARBA" id="ARBA00022714"/>
    </source>
</evidence>
<dbReference type="SUPFAM" id="SSF55961">
    <property type="entry name" value="Bet v1-like"/>
    <property type="match status" value="1"/>
</dbReference>
<dbReference type="SUPFAM" id="SSF50022">
    <property type="entry name" value="ISP domain"/>
    <property type="match status" value="1"/>
</dbReference>
<dbReference type="PANTHER" id="PTHR43756">
    <property type="entry name" value="CHOLINE MONOOXYGENASE, CHLOROPLASTIC"/>
    <property type="match status" value="1"/>
</dbReference>
<keyword evidence="9" id="KW-1185">Reference proteome</keyword>
<organism evidence="8 9">
    <name type="scientific">Puniceispirillum marinum (strain IMCC1322)</name>
    <dbReference type="NCBI Taxonomy" id="488538"/>
    <lineage>
        <taxon>Bacteria</taxon>
        <taxon>Pseudomonadati</taxon>
        <taxon>Pseudomonadota</taxon>
        <taxon>Alphaproteobacteria</taxon>
        <taxon>Candidatus Puniceispirillales</taxon>
        <taxon>Candidatus Puniceispirillaceae</taxon>
        <taxon>Candidatus Puniceispirillum</taxon>
    </lineage>
</organism>
<dbReference type="Gene3D" id="3.90.380.10">
    <property type="entry name" value="Naphthalene 1,2-dioxygenase Alpha Subunit, Chain A, domain 1"/>
    <property type="match status" value="1"/>
</dbReference>
<proteinExistence type="predicted"/>
<dbReference type="GO" id="GO:0005506">
    <property type="term" value="F:iron ion binding"/>
    <property type="evidence" value="ECO:0007669"/>
    <property type="project" value="InterPro"/>
</dbReference>
<evidence type="ECO:0000256" key="6">
    <source>
        <dbReference type="ARBA" id="ARBA00023014"/>
    </source>
</evidence>
<dbReference type="InterPro" id="IPR036922">
    <property type="entry name" value="Rieske_2Fe-2S_sf"/>
</dbReference>
<protein>
    <submittedName>
        <fullName evidence="8">Rieske (2Fe-2S) domain protein</fullName>
        <ecNumber evidence="8">1.-.-.-</ecNumber>
    </submittedName>
</protein>
<dbReference type="HOGENOM" id="CLU_026244_3_2_5"/>
<dbReference type="CDD" id="cd03469">
    <property type="entry name" value="Rieske_RO_Alpha_N"/>
    <property type="match status" value="1"/>
</dbReference>
<dbReference type="InterPro" id="IPR015879">
    <property type="entry name" value="Ring_hydroxy_dOase_asu_C_dom"/>
</dbReference>
<dbReference type="Proteomes" id="UP000007460">
    <property type="component" value="Chromosome"/>
</dbReference>
<dbReference type="eggNOG" id="COG4638">
    <property type="taxonomic scope" value="Bacteria"/>
</dbReference>
<dbReference type="InterPro" id="IPR017941">
    <property type="entry name" value="Rieske_2Fe-2S"/>
</dbReference>
<sequence length="378" mass="43085">MDKILDSLKTLAQKPLSEAKALPRDVYISADILHHELEHIFGHDWICAGRNDEIPNVGDYLTFDLGDQPLLLVRGTDNNIHARANVCLHRMMRLADGSGHTKKFTCPYHAWTYDIDGRLVAAAYMDRSSCFDRRHMHLPEIRCEIFHGWIYVSMNKDAVPISNLLADLDPLVAPYQMDKYVTIFRQHNVWQTNWKHLTENFMEGYHLPVAHKNTVGAYFGLMDTCFDDRGSFDHFTYQTFTKSSNAPVGSAHPDNKTLTGTARNTSIMPTVFPTHMYVLAPDHLWYLSLQPLGVDQVKILYGAAIAPEVLAAQKNVDDYIAKTRAFLDDVQEEDRFVVENIFKGAQAPLSTSGPLSWLERENHEFAQYLARRLCKGDE</sequence>
<dbReference type="PROSITE" id="PS51296">
    <property type="entry name" value="RIESKE"/>
    <property type="match status" value="1"/>
</dbReference>
<dbReference type="OrthoDB" id="7456916at2"/>
<dbReference type="Pfam" id="PF00355">
    <property type="entry name" value="Rieske"/>
    <property type="match status" value="1"/>
</dbReference>
<evidence type="ECO:0000256" key="5">
    <source>
        <dbReference type="ARBA" id="ARBA00023004"/>
    </source>
</evidence>
<dbReference type="AlphaFoldDB" id="D5BPZ9"/>
<keyword evidence="5" id="KW-0408">Iron</keyword>
<dbReference type="CDD" id="cd08885">
    <property type="entry name" value="RHO_alpha_C_1"/>
    <property type="match status" value="1"/>
</dbReference>
<reference evidence="8 9" key="1">
    <citation type="journal article" date="2010" name="J. Bacteriol.">
        <title>Complete genome sequence of "Candidatus Puniceispirillum marinum" IMCC1322, a representative of the SAR116 clade in the Alphaproteobacteria.</title>
        <authorList>
            <person name="Oh H.M."/>
            <person name="Kwon K.K."/>
            <person name="Kang I."/>
            <person name="Kang S.G."/>
            <person name="Lee J.H."/>
            <person name="Kim S.J."/>
            <person name="Cho J.C."/>
        </authorList>
    </citation>
    <scope>NUCLEOTIDE SEQUENCE [LARGE SCALE GENOMIC DNA]</scope>
    <source>
        <strain evidence="8 9">IMCC1322</strain>
    </source>
</reference>
<dbReference type="GO" id="GO:0016491">
    <property type="term" value="F:oxidoreductase activity"/>
    <property type="evidence" value="ECO:0007669"/>
    <property type="project" value="UniProtKB-KW"/>
</dbReference>
<dbReference type="InterPro" id="IPR001663">
    <property type="entry name" value="Rng_hydr_dOase-A"/>
</dbReference>
<feature type="domain" description="Rieske" evidence="7">
    <location>
        <begin position="45"/>
        <end position="152"/>
    </location>
</feature>
<dbReference type="GO" id="GO:0051537">
    <property type="term" value="F:2 iron, 2 sulfur cluster binding"/>
    <property type="evidence" value="ECO:0007669"/>
    <property type="project" value="UniProtKB-KW"/>
</dbReference>
<keyword evidence="3" id="KW-0479">Metal-binding</keyword>
<dbReference type="STRING" id="488538.SAR116_0254"/>
<dbReference type="KEGG" id="apb:SAR116_0254"/>
<dbReference type="EMBL" id="CP001751">
    <property type="protein sequence ID" value="ADE38497.1"/>
    <property type="molecule type" value="Genomic_DNA"/>
</dbReference>
<dbReference type="Gene3D" id="2.102.10.10">
    <property type="entry name" value="Rieske [2Fe-2S] iron-sulphur domain"/>
    <property type="match status" value="1"/>
</dbReference>
<evidence type="ECO:0000256" key="1">
    <source>
        <dbReference type="ARBA" id="ARBA00001962"/>
    </source>
</evidence>
<evidence type="ECO:0000256" key="3">
    <source>
        <dbReference type="ARBA" id="ARBA00022723"/>
    </source>
</evidence>
<dbReference type="PRINTS" id="PR00090">
    <property type="entry name" value="RNGDIOXGNASE"/>
</dbReference>
<dbReference type="EC" id="1.-.-.-" evidence="8"/>